<organism evidence="1">
    <name type="scientific">marine sediment metagenome</name>
    <dbReference type="NCBI Taxonomy" id="412755"/>
    <lineage>
        <taxon>unclassified sequences</taxon>
        <taxon>metagenomes</taxon>
        <taxon>ecological metagenomes</taxon>
    </lineage>
</organism>
<sequence>MSKKNFMSGLDSLLGEEKLKNNKEIRLESNKTIKQANNKTISCVSNKVGKEKATFNLSKQLLQDLEDTWIKIRKDRRDKKVSKTEIVEFAIQQLLTEFKIIKPESKLYSFIASNKRTIR</sequence>
<dbReference type="AlphaFoldDB" id="A0A0F9RCA6"/>
<dbReference type="EMBL" id="LAZR01003773">
    <property type="protein sequence ID" value="KKN14883.1"/>
    <property type="molecule type" value="Genomic_DNA"/>
</dbReference>
<gene>
    <name evidence="1" type="ORF">LCGC14_0991720</name>
</gene>
<protein>
    <submittedName>
        <fullName evidence="1">Uncharacterized protein</fullName>
    </submittedName>
</protein>
<name>A0A0F9RCA6_9ZZZZ</name>
<comment type="caution">
    <text evidence="1">The sequence shown here is derived from an EMBL/GenBank/DDBJ whole genome shotgun (WGS) entry which is preliminary data.</text>
</comment>
<accession>A0A0F9RCA6</accession>
<reference evidence="1" key="1">
    <citation type="journal article" date="2015" name="Nature">
        <title>Complex archaea that bridge the gap between prokaryotes and eukaryotes.</title>
        <authorList>
            <person name="Spang A."/>
            <person name="Saw J.H."/>
            <person name="Jorgensen S.L."/>
            <person name="Zaremba-Niedzwiedzka K."/>
            <person name="Martijn J."/>
            <person name="Lind A.E."/>
            <person name="van Eijk R."/>
            <person name="Schleper C."/>
            <person name="Guy L."/>
            <person name="Ettema T.J."/>
        </authorList>
    </citation>
    <scope>NUCLEOTIDE SEQUENCE</scope>
</reference>
<proteinExistence type="predicted"/>
<evidence type="ECO:0000313" key="1">
    <source>
        <dbReference type="EMBL" id="KKN14883.1"/>
    </source>
</evidence>